<feature type="transmembrane region" description="Helical" evidence="14">
    <location>
        <begin position="100"/>
        <end position="119"/>
    </location>
</feature>
<feature type="transmembrane region" description="Helical" evidence="14">
    <location>
        <begin position="40"/>
        <end position="56"/>
    </location>
</feature>
<dbReference type="Gene3D" id="1.20.120.1760">
    <property type="match status" value="1"/>
</dbReference>
<dbReference type="InterPro" id="IPR004570">
    <property type="entry name" value="Phosphatidylglycerol_P_synth"/>
</dbReference>
<evidence type="ECO:0000256" key="14">
    <source>
        <dbReference type="SAM" id="Phobius"/>
    </source>
</evidence>
<dbReference type="PANTHER" id="PTHR14269:SF11">
    <property type="entry name" value="CDP-DIACYLGLYCEROL--GLYCEROL-3-PHOSPHATE 3-PHOSPHATIDYLTRANSFERASE"/>
    <property type="match status" value="1"/>
</dbReference>
<dbReference type="InterPro" id="IPR048254">
    <property type="entry name" value="CDP_ALCOHOL_P_TRANSF_CS"/>
</dbReference>
<evidence type="ECO:0000256" key="12">
    <source>
        <dbReference type="ARBA" id="ARBA00033018"/>
    </source>
</evidence>
<organism evidence="15 16">
    <name type="scientific">Sellimonas caecigallum</name>
    <dbReference type="NCBI Taxonomy" id="2592333"/>
    <lineage>
        <taxon>Bacteria</taxon>
        <taxon>Bacillati</taxon>
        <taxon>Bacillota</taxon>
        <taxon>Clostridia</taxon>
        <taxon>Lachnospirales</taxon>
        <taxon>Lachnospiraceae</taxon>
        <taxon>Sellimonas</taxon>
    </lineage>
</organism>
<evidence type="ECO:0000256" key="1">
    <source>
        <dbReference type="ARBA" id="ARBA00003973"/>
    </source>
</evidence>
<comment type="caution">
    <text evidence="15">The sequence shown here is derived from an EMBL/GenBank/DDBJ whole genome shotgun (WGS) entry which is preliminary data.</text>
</comment>
<evidence type="ECO:0000256" key="8">
    <source>
        <dbReference type="ARBA" id="ARBA00023098"/>
    </source>
</evidence>
<dbReference type="InterPro" id="IPR000462">
    <property type="entry name" value="CDP-OH_P_trans"/>
</dbReference>
<evidence type="ECO:0000256" key="6">
    <source>
        <dbReference type="ARBA" id="ARBA00022692"/>
    </source>
</evidence>
<dbReference type="PROSITE" id="PS00379">
    <property type="entry name" value="CDP_ALCOHOL_P_TRANSF"/>
    <property type="match status" value="1"/>
</dbReference>
<gene>
    <name evidence="15" type="ORF">FLB61_10195</name>
</gene>
<dbReference type="PIRSF" id="PIRSF000847">
    <property type="entry name" value="Phos_ph_gly_syn"/>
    <property type="match status" value="1"/>
</dbReference>
<evidence type="ECO:0000256" key="3">
    <source>
        <dbReference type="ARBA" id="ARBA00010441"/>
    </source>
</evidence>
<reference evidence="15 16" key="1">
    <citation type="journal article" date="2020" name="New Microbes New Infect">
        <title>Sellimonas caecigallum sp. nov., description and genome sequence of a new member of the Sellimonas genus isolated from the cecum of feral chicken.</title>
        <authorList>
            <person name="Wongkuna S."/>
            <person name="Ghimire S."/>
            <person name="Antony L."/>
            <person name="Chankhamhaengdecha S."/>
            <person name="Janvilisri T."/>
            <person name="Scaria J."/>
        </authorList>
    </citation>
    <scope>NUCLEOTIDE SEQUENCE [LARGE SCALE GENOMIC DNA]</scope>
    <source>
        <strain evidence="15 16">SW451</strain>
    </source>
</reference>
<evidence type="ECO:0000256" key="10">
    <source>
        <dbReference type="ARBA" id="ARBA00023209"/>
    </source>
</evidence>
<evidence type="ECO:0000256" key="4">
    <source>
        <dbReference type="ARBA" id="ARBA00022516"/>
    </source>
</evidence>
<name>A0ABS7L8P1_9FIRM</name>
<keyword evidence="7 14" id="KW-1133">Transmembrane helix</keyword>
<comment type="similarity">
    <text evidence="3 13">Belongs to the CDP-alcohol phosphatidyltransferase class-I family.</text>
</comment>
<evidence type="ECO:0000256" key="5">
    <source>
        <dbReference type="ARBA" id="ARBA00022679"/>
    </source>
</evidence>
<keyword evidence="5 13" id="KW-0808">Transferase</keyword>
<evidence type="ECO:0000256" key="11">
    <source>
        <dbReference type="ARBA" id="ARBA00023264"/>
    </source>
</evidence>
<keyword evidence="4" id="KW-0444">Lipid biosynthesis</keyword>
<feature type="transmembrane region" description="Helical" evidence="14">
    <location>
        <begin position="156"/>
        <end position="176"/>
    </location>
</feature>
<evidence type="ECO:0000256" key="13">
    <source>
        <dbReference type="RuleBase" id="RU003750"/>
    </source>
</evidence>
<proteinExistence type="inferred from homology"/>
<comment type="subcellular location">
    <subcellularLocation>
        <location evidence="2">Membrane</location>
        <topology evidence="2">Multi-pass membrane protein</topology>
    </subcellularLocation>
</comment>
<sequence>MKEFDKKEFLSVPNLMGYFRIVLIPVFCVIYLRAETTEEYYLAAGVLLISAITDFLDGKVARHFHMITEFGKFLDPVADKLTHAAIALCLMTRYDYMKYLVLLMIVKEGFMIVMGIVNLRHNRKLDGAKWYGKVCTATLFLLLFGLVFFPDIQEKTAELLILAEMFIMFVTLVLYIPQFNKMRRSWDS</sequence>
<feature type="transmembrane region" description="Helical" evidence="14">
    <location>
        <begin position="131"/>
        <end position="150"/>
    </location>
</feature>
<keyword evidence="16" id="KW-1185">Reference proteome</keyword>
<dbReference type="Proteomes" id="UP000779049">
    <property type="component" value="Unassembled WGS sequence"/>
</dbReference>
<dbReference type="EMBL" id="VIRV01000016">
    <property type="protein sequence ID" value="MBY0759450.1"/>
    <property type="molecule type" value="Genomic_DNA"/>
</dbReference>
<dbReference type="InterPro" id="IPR050324">
    <property type="entry name" value="CDP-alcohol_PTase-I"/>
</dbReference>
<evidence type="ECO:0000256" key="7">
    <source>
        <dbReference type="ARBA" id="ARBA00022989"/>
    </source>
</evidence>
<dbReference type="Pfam" id="PF01066">
    <property type="entry name" value="CDP-OH_P_transf"/>
    <property type="match status" value="1"/>
</dbReference>
<dbReference type="PANTHER" id="PTHR14269">
    <property type="entry name" value="CDP-DIACYLGLYCEROL--GLYCEROL-3-PHOSPHATE 3-PHOSPHATIDYLTRANSFERASE-RELATED"/>
    <property type="match status" value="1"/>
</dbReference>
<keyword evidence="10" id="KW-0594">Phospholipid biosynthesis</keyword>
<keyword evidence="9 14" id="KW-0472">Membrane</keyword>
<feature type="transmembrane region" description="Helical" evidence="14">
    <location>
        <begin position="12"/>
        <end position="34"/>
    </location>
</feature>
<dbReference type="InterPro" id="IPR043130">
    <property type="entry name" value="CDP-OH_PTrfase_TM_dom"/>
</dbReference>
<protein>
    <recommendedName>
        <fullName evidence="12">Phosphatidylglycerophosphate synthase</fullName>
    </recommendedName>
</protein>
<keyword evidence="11" id="KW-1208">Phospholipid metabolism</keyword>
<dbReference type="RefSeq" id="WP_221920069.1">
    <property type="nucleotide sequence ID" value="NZ_CP173660.1"/>
</dbReference>
<evidence type="ECO:0000313" key="15">
    <source>
        <dbReference type="EMBL" id="MBY0759450.1"/>
    </source>
</evidence>
<comment type="function">
    <text evidence="1">This protein catalyzes the committed step to the synthesis of the acidic phospholipids.</text>
</comment>
<keyword evidence="6 14" id="KW-0812">Transmembrane</keyword>
<evidence type="ECO:0000256" key="2">
    <source>
        <dbReference type="ARBA" id="ARBA00004141"/>
    </source>
</evidence>
<keyword evidence="8" id="KW-0443">Lipid metabolism</keyword>
<evidence type="ECO:0000313" key="16">
    <source>
        <dbReference type="Proteomes" id="UP000779049"/>
    </source>
</evidence>
<accession>A0ABS7L8P1</accession>
<evidence type="ECO:0000256" key="9">
    <source>
        <dbReference type="ARBA" id="ARBA00023136"/>
    </source>
</evidence>